<dbReference type="InParanoid" id="A0A5J5EQH5"/>
<evidence type="ECO:0008006" key="4">
    <source>
        <dbReference type="Google" id="ProtNLM"/>
    </source>
</evidence>
<evidence type="ECO:0000313" key="3">
    <source>
        <dbReference type="Proteomes" id="UP000326924"/>
    </source>
</evidence>
<name>A0A5J5EQH5_9PEZI</name>
<comment type="caution">
    <text evidence="2">The sequence shown here is derived from an EMBL/GenBank/DDBJ whole genome shotgun (WGS) entry which is preliminary data.</text>
</comment>
<evidence type="ECO:0000256" key="1">
    <source>
        <dbReference type="SAM" id="SignalP"/>
    </source>
</evidence>
<dbReference type="Proteomes" id="UP000326924">
    <property type="component" value="Unassembled WGS sequence"/>
</dbReference>
<dbReference type="EMBL" id="VXIS01000169">
    <property type="protein sequence ID" value="KAA8899251.1"/>
    <property type="molecule type" value="Genomic_DNA"/>
</dbReference>
<protein>
    <recommendedName>
        <fullName evidence="4">Secreted protein</fullName>
    </recommendedName>
</protein>
<keyword evidence="3" id="KW-1185">Reference proteome</keyword>
<organism evidence="2 3">
    <name type="scientific">Sphaerosporella brunnea</name>
    <dbReference type="NCBI Taxonomy" id="1250544"/>
    <lineage>
        <taxon>Eukaryota</taxon>
        <taxon>Fungi</taxon>
        <taxon>Dikarya</taxon>
        <taxon>Ascomycota</taxon>
        <taxon>Pezizomycotina</taxon>
        <taxon>Pezizomycetes</taxon>
        <taxon>Pezizales</taxon>
        <taxon>Pyronemataceae</taxon>
        <taxon>Sphaerosporella</taxon>
    </lineage>
</organism>
<evidence type="ECO:0000313" key="2">
    <source>
        <dbReference type="EMBL" id="KAA8899251.1"/>
    </source>
</evidence>
<proteinExistence type="predicted"/>
<keyword evidence="1" id="KW-0732">Signal</keyword>
<feature type="signal peptide" evidence="1">
    <location>
        <begin position="1"/>
        <end position="22"/>
    </location>
</feature>
<feature type="non-terminal residue" evidence="2">
    <location>
        <position position="80"/>
    </location>
</feature>
<gene>
    <name evidence="2" type="ORF">FN846DRAFT_960697</name>
</gene>
<dbReference type="AlphaFoldDB" id="A0A5J5EQH5"/>
<reference evidence="2 3" key="1">
    <citation type="submission" date="2019-09" db="EMBL/GenBank/DDBJ databases">
        <title>Draft genome of the ectomycorrhizal ascomycete Sphaerosporella brunnea.</title>
        <authorList>
            <consortium name="DOE Joint Genome Institute"/>
            <person name="Benucci G.M."/>
            <person name="Marozzi G."/>
            <person name="Antonielli L."/>
            <person name="Sanchez S."/>
            <person name="Marco P."/>
            <person name="Wang X."/>
            <person name="Falini L.B."/>
            <person name="Barry K."/>
            <person name="Haridas S."/>
            <person name="Lipzen A."/>
            <person name="Labutti K."/>
            <person name="Grigoriev I.V."/>
            <person name="Murat C."/>
            <person name="Martin F."/>
            <person name="Albertini E."/>
            <person name="Donnini D."/>
            <person name="Bonito G."/>
        </authorList>
    </citation>
    <scope>NUCLEOTIDE SEQUENCE [LARGE SCALE GENOMIC DNA]</scope>
    <source>
        <strain evidence="2 3">Sb_GMNB300</strain>
    </source>
</reference>
<sequence length="80" mass="9020">MTFSSRLAFRLSFAAAGLPALALPSIGGRGSRATRASWRDFWVANLEVERTFRLGFEGFLREREREPPSLWCTGIDLSTR</sequence>
<feature type="chain" id="PRO_5023927250" description="Secreted protein" evidence="1">
    <location>
        <begin position="23"/>
        <end position="80"/>
    </location>
</feature>
<accession>A0A5J5EQH5</accession>